<proteinExistence type="predicted"/>
<dbReference type="SUPFAM" id="SSF57924">
    <property type="entry name" value="Inhibitor of apoptosis (IAP) repeat"/>
    <property type="match status" value="1"/>
</dbReference>
<dbReference type="Gene3D" id="1.10.1170.10">
    <property type="entry name" value="Inhibitor Of Apoptosis Protein (2mihbC-IAP-1), Chain A"/>
    <property type="match status" value="1"/>
</dbReference>
<dbReference type="PROSITE" id="PS50143">
    <property type="entry name" value="BIR_REPEAT_2"/>
    <property type="match status" value="1"/>
</dbReference>
<reference evidence="1 2" key="1">
    <citation type="submission" date="2020-06" db="EMBL/GenBank/DDBJ databases">
        <authorList>
            <person name="Li R."/>
            <person name="Bekaert M."/>
        </authorList>
    </citation>
    <scope>NUCLEOTIDE SEQUENCE [LARGE SCALE GENOMIC DNA]</scope>
    <source>
        <strain evidence="2">wild</strain>
    </source>
</reference>
<dbReference type="AlphaFoldDB" id="A0A6J8DL99"/>
<evidence type="ECO:0000313" key="2">
    <source>
        <dbReference type="Proteomes" id="UP000507470"/>
    </source>
</evidence>
<evidence type="ECO:0008006" key="3">
    <source>
        <dbReference type="Google" id="ProtNLM"/>
    </source>
</evidence>
<keyword evidence="2" id="KW-1185">Reference proteome</keyword>
<dbReference type="OrthoDB" id="6198670at2759"/>
<evidence type="ECO:0000313" key="1">
    <source>
        <dbReference type="EMBL" id="CAC5408889.1"/>
    </source>
</evidence>
<dbReference type="Pfam" id="PF00653">
    <property type="entry name" value="BIR"/>
    <property type="match status" value="1"/>
</dbReference>
<accession>A0A6J8DL99</accession>
<dbReference type="SMART" id="SM00238">
    <property type="entry name" value="BIR"/>
    <property type="match status" value="1"/>
</dbReference>
<organism evidence="1 2">
    <name type="scientific">Mytilus coruscus</name>
    <name type="common">Sea mussel</name>
    <dbReference type="NCBI Taxonomy" id="42192"/>
    <lineage>
        <taxon>Eukaryota</taxon>
        <taxon>Metazoa</taxon>
        <taxon>Spiralia</taxon>
        <taxon>Lophotrochozoa</taxon>
        <taxon>Mollusca</taxon>
        <taxon>Bivalvia</taxon>
        <taxon>Autobranchia</taxon>
        <taxon>Pteriomorphia</taxon>
        <taxon>Mytilida</taxon>
        <taxon>Mytiloidea</taxon>
        <taxon>Mytilidae</taxon>
        <taxon>Mytilinae</taxon>
        <taxon>Mytilus</taxon>
    </lineage>
</organism>
<sequence>MEGAYGYKANVKPVFTLGSMSQTASNQSLIPEDKTSDIDRINDDSFSLPEFQSSQGEKRVNQKLKQALPITPNKRSAVLSAYVDCNRILKSPGVKKFHDSFEESKLEVSLHVTILHRHSVLEYDGKDSTAEEPNIVTKQFFVISPDQNMIIIIHIVCKNLVSEYLKSINCEISVMHEFTDGCSSQYKSRHCMGDNRNTNDSDADSDNDEGVDDETNICDFVSKGTIFAVKADDADCPYYILRASKDPIILRKTATDKWGASYHQGNKVIHGYFNTIDNNPFKLKLLKRIPAIVSALSVIYICSEVDIDDNGLINLNESLHGRILRGPRIVNIEVKEQWQYHFKDSVIVFNYRKTSKSNNQQVRQGDIASINSLLWPDEFGGKHELTSFIFVPKCTIEVHCNKGSTMIISRLISLVFNPTGIQQSERVNGVHLVRTKSNKTSYSKLDMQRDFPLLFQREYTTERYRENNTTEKSCVDAASYIRPLPEHKFRLQRRQFCPRSHRPVQSIPDDFFQEERSIFRTSQTDNHGHYHFNHEQIVDILRERSFQHPEMKPADCRRNTFVCCIDWYYLQFNSYWSIDTFINAGFFLKDKHGNLECFSCGLQIRHEIDDNPYRFHQNYSPHCLALIGVDRQVGMTKDSTTPA</sequence>
<dbReference type="EMBL" id="CACVKT020007611">
    <property type="protein sequence ID" value="CAC5408889.1"/>
    <property type="molecule type" value="Genomic_DNA"/>
</dbReference>
<dbReference type="InterPro" id="IPR001370">
    <property type="entry name" value="BIR_rpt"/>
</dbReference>
<name>A0A6J8DL99_MYTCO</name>
<dbReference type="Proteomes" id="UP000507470">
    <property type="component" value="Unassembled WGS sequence"/>
</dbReference>
<protein>
    <recommendedName>
        <fullName evidence="3">BIRC7_8</fullName>
    </recommendedName>
</protein>
<gene>
    <name evidence="1" type="ORF">MCOR_42235</name>
</gene>